<dbReference type="NCBIfam" id="TIGR00053">
    <property type="entry name" value="YafQ family addiction module toxin"/>
    <property type="match status" value="1"/>
</dbReference>
<proteinExistence type="inferred from homology"/>
<reference evidence="4" key="1">
    <citation type="submission" date="2019-04" db="EMBL/GenBank/DDBJ databases">
        <title>Evolution of Biomass-Degrading Anaerobic Consortia Revealed by Metagenomics.</title>
        <authorList>
            <person name="Peng X."/>
        </authorList>
    </citation>
    <scope>NUCLEOTIDE SEQUENCE</scope>
    <source>
        <strain evidence="4">SIG242</strain>
    </source>
</reference>
<dbReference type="Gene3D" id="3.30.2310.20">
    <property type="entry name" value="RelE-like"/>
    <property type="match status" value="1"/>
</dbReference>
<dbReference type="GO" id="GO:0004521">
    <property type="term" value="F:RNA endonuclease activity"/>
    <property type="evidence" value="ECO:0007669"/>
    <property type="project" value="TreeGrafter"/>
</dbReference>
<dbReference type="Proteomes" id="UP000772151">
    <property type="component" value="Unassembled WGS sequence"/>
</dbReference>
<dbReference type="GO" id="GO:0006402">
    <property type="term" value="P:mRNA catabolic process"/>
    <property type="evidence" value="ECO:0007669"/>
    <property type="project" value="TreeGrafter"/>
</dbReference>
<dbReference type="PIRSF" id="PIRSF006156">
    <property type="entry name" value="YafQ"/>
    <property type="match status" value="1"/>
</dbReference>
<dbReference type="AlphaFoldDB" id="A0A927ZQ39"/>
<protein>
    <submittedName>
        <fullName evidence="4">Type II toxin-antitoxin system YafQ family toxin</fullName>
    </submittedName>
</protein>
<comment type="similarity">
    <text evidence="2">Belongs to the RelE toxin family. YafQ subfamily.</text>
</comment>
<evidence type="ECO:0000256" key="3">
    <source>
        <dbReference type="PIRSR" id="PIRSR006156-1"/>
    </source>
</evidence>
<dbReference type="EMBL" id="SVCA01000003">
    <property type="protein sequence ID" value="MBE6084734.1"/>
    <property type="molecule type" value="Genomic_DNA"/>
</dbReference>
<feature type="active site" description="Proton donor" evidence="3">
    <location>
        <position position="86"/>
    </location>
</feature>
<evidence type="ECO:0000313" key="5">
    <source>
        <dbReference type="Proteomes" id="UP000772151"/>
    </source>
</evidence>
<comment type="caution">
    <text evidence="4">The sequence shown here is derived from an EMBL/GenBank/DDBJ whole genome shotgun (WGS) entry which is preliminary data.</text>
</comment>
<evidence type="ECO:0000256" key="1">
    <source>
        <dbReference type="ARBA" id="ARBA00022649"/>
    </source>
</evidence>
<dbReference type="NCBIfam" id="TIGR02385">
    <property type="entry name" value="RelE_StbE"/>
    <property type="match status" value="1"/>
</dbReference>
<keyword evidence="1" id="KW-1277">Toxin-antitoxin system</keyword>
<dbReference type="RefSeq" id="WP_303668807.1">
    <property type="nucleotide sequence ID" value="NZ_SVCA01000003.1"/>
</dbReference>
<dbReference type="FunFam" id="3.30.2310.20:FF:000003">
    <property type="entry name" value="Type II toxin-antitoxin system YafQ family toxin"/>
    <property type="match status" value="1"/>
</dbReference>
<dbReference type="Pfam" id="PF15738">
    <property type="entry name" value="YafQ_toxin"/>
    <property type="match status" value="1"/>
</dbReference>
<name>A0A927ZQ39_SELRU</name>
<dbReference type="PANTHER" id="PTHR40588">
    <property type="entry name" value="MRNA INTERFERASE TOXIN YAFQ"/>
    <property type="match status" value="1"/>
</dbReference>
<dbReference type="PANTHER" id="PTHR40588:SF1">
    <property type="entry name" value="MRNA INTERFERASE TOXIN YAFQ"/>
    <property type="match status" value="1"/>
</dbReference>
<evidence type="ECO:0000313" key="4">
    <source>
        <dbReference type="EMBL" id="MBE6084734.1"/>
    </source>
</evidence>
<organism evidence="4 5">
    <name type="scientific">Selenomonas ruminantium</name>
    <dbReference type="NCBI Taxonomy" id="971"/>
    <lineage>
        <taxon>Bacteria</taxon>
        <taxon>Bacillati</taxon>
        <taxon>Bacillota</taxon>
        <taxon>Negativicutes</taxon>
        <taxon>Selenomonadales</taxon>
        <taxon>Selenomonadaceae</taxon>
        <taxon>Selenomonas</taxon>
    </lineage>
</organism>
<dbReference type="InterPro" id="IPR035093">
    <property type="entry name" value="RelE/ParE_toxin_dom_sf"/>
</dbReference>
<dbReference type="InterPro" id="IPR004386">
    <property type="entry name" value="Toxin_YafQ-like"/>
</dbReference>
<dbReference type="GO" id="GO:0006415">
    <property type="term" value="P:translational termination"/>
    <property type="evidence" value="ECO:0007669"/>
    <property type="project" value="TreeGrafter"/>
</dbReference>
<accession>A0A927ZQ39</accession>
<dbReference type="InterPro" id="IPR007712">
    <property type="entry name" value="RelE/ParE_toxin"/>
</dbReference>
<evidence type="ECO:0000256" key="2">
    <source>
        <dbReference type="ARBA" id="ARBA00061366"/>
    </source>
</evidence>
<gene>
    <name evidence="4" type="ORF">E7203_04590</name>
</gene>
<dbReference type="SUPFAM" id="SSF143011">
    <property type="entry name" value="RelE-like"/>
    <property type="match status" value="1"/>
</dbReference>
<sequence length="92" mass="10789">MLKIKQTSQFKKDLKAAIRQNCDLKLLEQVIDKLANQEPLEEKHRDHALTGKLKIYRECHITPDWLLMYQIKEDVLVLSLARLGSHAKLLRI</sequence>